<protein>
    <recommendedName>
        <fullName evidence="2">Electron transfer flavoprotein subunit beta</fullName>
    </recommendedName>
</protein>
<dbReference type="PANTHER" id="PTHR21294:SF8">
    <property type="entry name" value="ELECTRON TRANSFER FLAVOPROTEIN SUBUNIT BETA"/>
    <property type="match status" value="1"/>
</dbReference>
<name>A0ABP8FUP0_9SPHI</name>
<dbReference type="InterPro" id="IPR014729">
    <property type="entry name" value="Rossmann-like_a/b/a_fold"/>
</dbReference>
<reference evidence="7" key="1">
    <citation type="journal article" date="2019" name="Int. J. Syst. Evol. Microbiol.">
        <title>The Global Catalogue of Microorganisms (GCM) 10K type strain sequencing project: providing services to taxonomists for standard genome sequencing and annotation.</title>
        <authorList>
            <consortium name="The Broad Institute Genomics Platform"/>
            <consortium name="The Broad Institute Genome Sequencing Center for Infectious Disease"/>
            <person name="Wu L."/>
            <person name="Ma J."/>
        </authorList>
    </citation>
    <scope>NUCLEOTIDE SEQUENCE [LARGE SCALE GENOMIC DNA]</scope>
    <source>
        <strain evidence="7">JCM 17705</strain>
    </source>
</reference>
<dbReference type="PIRSF" id="PIRSF000090">
    <property type="entry name" value="Beta-ETF"/>
    <property type="match status" value="1"/>
</dbReference>
<dbReference type="EMBL" id="BAABFT010000001">
    <property type="protein sequence ID" value="GAA4311158.1"/>
    <property type="molecule type" value="Genomic_DNA"/>
</dbReference>
<dbReference type="InterPro" id="IPR033948">
    <property type="entry name" value="ETF_beta_N"/>
</dbReference>
<evidence type="ECO:0000256" key="4">
    <source>
        <dbReference type="ARBA" id="ARBA00022982"/>
    </source>
</evidence>
<dbReference type="Pfam" id="PF01012">
    <property type="entry name" value="ETF"/>
    <property type="match status" value="1"/>
</dbReference>
<keyword evidence="3" id="KW-0813">Transport</keyword>
<proteinExistence type="inferred from homology"/>
<feature type="domain" description="Electron transfer flavoprotein alpha/beta-subunit N-terminal" evidence="5">
    <location>
        <begin position="23"/>
        <end position="209"/>
    </location>
</feature>
<dbReference type="CDD" id="cd01714">
    <property type="entry name" value="ETF_beta"/>
    <property type="match status" value="1"/>
</dbReference>
<evidence type="ECO:0000256" key="2">
    <source>
        <dbReference type="ARBA" id="ARBA00016797"/>
    </source>
</evidence>
<dbReference type="InterPro" id="IPR012255">
    <property type="entry name" value="ETF_b"/>
</dbReference>
<keyword evidence="4" id="KW-0249">Electron transport</keyword>
<dbReference type="RefSeq" id="WP_345209510.1">
    <property type="nucleotide sequence ID" value="NZ_BAABFT010000001.1"/>
</dbReference>
<dbReference type="InterPro" id="IPR014730">
    <property type="entry name" value="ETF_a/b_N"/>
</dbReference>
<evidence type="ECO:0000313" key="6">
    <source>
        <dbReference type="EMBL" id="GAA4311158.1"/>
    </source>
</evidence>
<gene>
    <name evidence="6" type="ORF">GCM10023149_06060</name>
</gene>
<evidence type="ECO:0000259" key="5">
    <source>
        <dbReference type="SMART" id="SM00893"/>
    </source>
</evidence>
<keyword evidence="7" id="KW-1185">Reference proteome</keyword>
<dbReference type="SMART" id="SM00893">
    <property type="entry name" value="ETF"/>
    <property type="match status" value="1"/>
</dbReference>
<dbReference type="SUPFAM" id="SSF52402">
    <property type="entry name" value="Adenine nucleotide alpha hydrolases-like"/>
    <property type="match status" value="1"/>
</dbReference>
<dbReference type="PANTHER" id="PTHR21294">
    <property type="entry name" value="ELECTRON TRANSFER FLAVOPROTEIN BETA-SUBUNIT"/>
    <property type="match status" value="1"/>
</dbReference>
<organism evidence="6 7">
    <name type="scientific">Mucilaginibacter gynuensis</name>
    <dbReference type="NCBI Taxonomy" id="1302236"/>
    <lineage>
        <taxon>Bacteria</taxon>
        <taxon>Pseudomonadati</taxon>
        <taxon>Bacteroidota</taxon>
        <taxon>Sphingobacteriia</taxon>
        <taxon>Sphingobacteriales</taxon>
        <taxon>Sphingobacteriaceae</taxon>
        <taxon>Mucilaginibacter</taxon>
    </lineage>
</organism>
<sequence>MKILVCISNVPDTTTKITFTDNNTQFNTNGVQFIINPYDEIALARAIELTEGNGGTVTVINVGEAGTEPTIRKALAIGATDAVRVNAQPQDAWFVASQIAEYVKANPFDLILTGRESIDYNGSKVAAMLGELLDLPSVAIIKKLNVEGDSATVEREIEGGKEILTIPLPFVAGAAEGVAEPKIPNMRGIMSARTKPLAVIEPVSVQVTSTIVGYETPAPRGQVNLIPADNPGKLIELLHTEARVI</sequence>
<comment type="caution">
    <text evidence="6">The sequence shown here is derived from an EMBL/GenBank/DDBJ whole genome shotgun (WGS) entry which is preliminary data.</text>
</comment>
<evidence type="ECO:0000256" key="1">
    <source>
        <dbReference type="ARBA" id="ARBA00007557"/>
    </source>
</evidence>
<comment type="similarity">
    <text evidence="1">Belongs to the ETF beta-subunit/FixA family.</text>
</comment>
<dbReference type="Proteomes" id="UP001500582">
    <property type="component" value="Unassembled WGS sequence"/>
</dbReference>
<accession>A0ABP8FUP0</accession>
<evidence type="ECO:0000313" key="7">
    <source>
        <dbReference type="Proteomes" id="UP001500582"/>
    </source>
</evidence>
<dbReference type="Gene3D" id="3.40.50.620">
    <property type="entry name" value="HUPs"/>
    <property type="match status" value="1"/>
</dbReference>
<evidence type="ECO:0000256" key="3">
    <source>
        <dbReference type="ARBA" id="ARBA00022448"/>
    </source>
</evidence>